<organism evidence="2 3">
    <name type="scientific">Schizophyllum amplum</name>
    <dbReference type="NCBI Taxonomy" id="97359"/>
    <lineage>
        <taxon>Eukaryota</taxon>
        <taxon>Fungi</taxon>
        <taxon>Dikarya</taxon>
        <taxon>Basidiomycota</taxon>
        <taxon>Agaricomycotina</taxon>
        <taxon>Agaricomycetes</taxon>
        <taxon>Agaricomycetidae</taxon>
        <taxon>Agaricales</taxon>
        <taxon>Schizophyllaceae</taxon>
        <taxon>Schizophyllum</taxon>
    </lineage>
</organism>
<dbReference type="AlphaFoldDB" id="A0A550CKP1"/>
<protein>
    <submittedName>
        <fullName evidence="2">Uncharacterized protein</fullName>
    </submittedName>
</protein>
<gene>
    <name evidence="2" type="ORF">BD626DRAFT_535812</name>
</gene>
<comment type="caution">
    <text evidence="2">The sequence shown here is derived from an EMBL/GenBank/DDBJ whole genome shotgun (WGS) entry which is preliminary data.</text>
</comment>
<name>A0A550CKP1_9AGAR</name>
<dbReference type="Proteomes" id="UP000320762">
    <property type="component" value="Unassembled WGS sequence"/>
</dbReference>
<feature type="region of interest" description="Disordered" evidence="1">
    <location>
        <begin position="21"/>
        <end position="56"/>
    </location>
</feature>
<evidence type="ECO:0000256" key="1">
    <source>
        <dbReference type="SAM" id="MobiDB-lite"/>
    </source>
</evidence>
<feature type="region of interest" description="Disordered" evidence="1">
    <location>
        <begin position="97"/>
        <end position="185"/>
    </location>
</feature>
<proteinExistence type="predicted"/>
<feature type="compositionally biased region" description="Polar residues" evidence="1">
    <location>
        <begin position="139"/>
        <end position="167"/>
    </location>
</feature>
<feature type="region of interest" description="Disordered" evidence="1">
    <location>
        <begin position="213"/>
        <end position="239"/>
    </location>
</feature>
<reference evidence="2 3" key="1">
    <citation type="journal article" date="2019" name="New Phytol.">
        <title>Comparative genomics reveals unique wood-decay strategies and fruiting body development in the Schizophyllaceae.</title>
        <authorList>
            <person name="Almasi E."/>
            <person name="Sahu N."/>
            <person name="Krizsan K."/>
            <person name="Balint B."/>
            <person name="Kovacs G.M."/>
            <person name="Kiss B."/>
            <person name="Cseklye J."/>
            <person name="Drula E."/>
            <person name="Henrissat B."/>
            <person name="Nagy I."/>
            <person name="Chovatia M."/>
            <person name="Adam C."/>
            <person name="LaButti K."/>
            <person name="Lipzen A."/>
            <person name="Riley R."/>
            <person name="Grigoriev I.V."/>
            <person name="Nagy L.G."/>
        </authorList>
    </citation>
    <scope>NUCLEOTIDE SEQUENCE [LARGE SCALE GENOMIC DNA]</scope>
    <source>
        <strain evidence="2 3">NL-1724</strain>
    </source>
</reference>
<accession>A0A550CKP1</accession>
<dbReference type="EMBL" id="VDMD01000005">
    <property type="protein sequence ID" value="TRM65352.1"/>
    <property type="molecule type" value="Genomic_DNA"/>
</dbReference>
<feature type="compositionally biased region" description="Polar residues" evidence="1">
    <location>
        <begin position="35"/>
        <end position="49"/>
    </location>
</feature>
<sequence>MLSLCISFDLPRYQRVRTPSWDSVFSGRSGKRTTHGQSKAPSRRNSTSPKKPVSPALLHDWKNMSASTRARVAAQITINPSTFEHLESGDPHYQLAQQRKQLAPSGSPVAGSRVSQRTATHAPESVPVAPRRIKRKQPPSVNEELSTSYQRSAPSNQEPPSTYQQPRSTHRELAAYPSSSKFQGYRMPRKLPASSRQHRHPAVHVQQPAAVITHRMRDDPRRHGMVGPRSNREYPWVMS</sequence>
<evidence type="ECO:0000313" key="3">
    <source>
        <dbReference type="Proteomes" id="UP000320762"/>
    </source>
</evidence>
<evidence type="ECO:0000313" key="2">
    <source>
        <dbReference type="EMBL" id="TRM65352.1"/>
    </source>
</evidence>
<keyword evidence="3" id="KW-1185">Reference proteome</keyword>